<feature type="region of interest" description="Disordered" evidence="1">
    <location>
        <begin position="1"/>
        <end position="26"/>
    </location>
</feature>
<protein>
    <recommendedName>
        <fullName evidence="4">Retrotransposon gag domain-containing protein</fullName>
    </recommendedName>
</protein>
<dbReference type="PANTHER" id="PTHR33067">
    <property type="entry name" value="RNA-DIRECTED DNA POLYMERASE-RELATED"/>
    <property type="match status" value="1"/>
</dbReference>
<name>A0A8J5ZA75_9ROSI</name>
<feature type="compositionally biased region" description="Polar residues" evidence="1">
    <location>
        <begin position="1"/>
        <end position="10"/>
    </location>
</feature>
<proteinExistence type="predicted"/>
<dbReference type="PANTHER" id="PTHR33067:SF35">
    <property type="entry name" value="ASPARTIC PEPTIDASE DDI1-TYPE DOMAIN-CONTAINING PROTEIN"/>
    <property type="match status" value="1"/>
</dbReference>
<feature type="region of interest" description="Disordered" evidence="1">
    <location>
        <begin position="212"/>
        <end position="247"/>
    </location>
</feature>
<dbReference type="EMBL" id="JAHUZN010000004">
    <property type="protein sequence ID" value="KAG8496877.1"/>
    <property type="molecule type" value="Genomic_DNA"/>
</dbReference>
<dbReference type="Gene3D" id="2.40.70.10">
    <property type="entry name" value="Acid Proteases"/>
    <property type="match status" value="1"/>
</dbReference>
<dbReference type="InterPro" id="IPR021109">
    <property type="entry name" value="Peptidase_aspartic_dom_sf"/>
</dbReference>
<dbReference type="Proteomes" id="UP000701853">
    <property type="component" value="Chromosome 4"/>
</dbReference>
<evidence type="ECO:0000313" key="2">
    <source>
        <dbReference type="EMBL" id="KAG8496877.1"/>
    </source>
</evidence>
<gene>
    <name evidence="2" type="ORF">CXB51_008068</name>
</gene>
<dbReference type="OrthoDB" id="1105819at2759"/>
<organism evidence="2 3">
    <name type="scientific">Gossypium anomalum</name>
    <dbReference type="NCBI Taxonomy" id="47600"/>
    <lineage>
        <taxon>Eukaryota</taxon>
        <taxon>Viridiplantae</taxon>
        <taxon>Streptophyta</taxon>
        <taxon>Embryophyta</taxon>
        <taxon>Tracheophyta</taxon>
        <taxon>Spermatophyta</taxon>
        <taxon>Magnoliopsida</taxon>
        <taxon>eudicotyledons</taxon>
        <taxon>Gunneridae</taxon>
        <taxon>Pentapetalae</taxon>
        <taxon>rosids</taxon>
        <taxon>malvids</taxon>
        <taxon>Malvales</taxon>
        <taxon>Malvaceae</taxon>
        <taxon>Malvoideae</taxon>
        <taxon>Gossypium</taxon>
    </lineage>
</organism>
<evidence type="ECO:0000313" key="3">
    <source>
        <dbReference type="Proteomes" id="UP000701853"/>
    </source>
</evidence>
<dbReference type="AlphaFoldDB" id="A0A8J5ZA75"/>
<comment type="caution">
    <text evidence="2">The sequence shown here is derived from an EMBL/GenBank/DDBJ whole genome shotgun (WGS) entry which is preliminary data.</text>
</comment>
<reference evidence="2 3" key="1">
    <citation type="journal article" date="2021" name="bioRxiv">
        <title>The Gossypium anomalum genome as a resource for cotton improvement and evolutionary analysis of hybrid incompatibility.</title>
        <authorList>
            <person name="Grover C.E."/>
            <person name="Yuan D."/>
            <person name="Arick M.A."/>
            <person name="Miller E.R."/>
            <person name="Hu G."/>
            <person name="Peterson D.G."/>
            <person name="Wendel J.F."/>
            <person name="Udall J.A."/>
        </authorList>
    </citation>
    <scope>NUCLEOTIDE SEQUENCE [LARGE SCALE GENOMIC DNA]</scope>
    <source>
        <strain evidence="2">JFW-Udall</strain>
        <tissue evidence="2">Leaf</tissue>
    </source>
</reference>
<sequence>MAENQENQLPSAIPADLANQNPSPRTMYNYAKPTLTGTESSIDEDPNTHLANFLELCDTFKINGVSDDAIHLWLFPFSLKSKAKQWLNSCPHHGLPLWLQVQTFYNGVNPSTRQMIDVAAGGTINNKTPEEAYEFIKEMLLNNYQWQVMRTKPTKTAGVYNVDLVHPMMRCDSSGGGVHTKYQPFNPTTEEEQVNYMSNNNFRSQNNPYSNTYNAGWRNHPNFSWGGQGNQRPQNPPGFQQPPYQQEKKPNLEKMLSKFISVLEACFQNTKTALKNQQASIQGLETHIGQLSKLISERPQGEEGLVEPEPESREEIMVSKGEMPNAMKFLKEFLENKGKLDEASHVELNTICSAILQNKLPNKLKDPGSFTIPYLIGSLDVNNALADLRASINVMPYKMFKQLGLGKPKSTRMSIQLVDKTIRFPRGIIEDVLVKINKFIFPVDFVVLDIEEESNTPLILGRPFLATTGTIIDVGIGELTLRVGDETMTLQEMSSKDVHEPCSSNNKRPIHEERKLQIEELDEWRTHKPRTHDKPKLCQNELNTSPNQLKVGDKVLLDAADPYIVTAELNEEIPLTVLSIFPFGTVEVTHPKFGTFKVNNTRLKPYFDKIDSKNEEYKLLEPP</sequence>
<dbReference type="CDD" id="cd00303">
    <property type="entry name" value="retropepsin_like"/>
    <property type="match status" value="1"/>
</dbReference>
<evidence type="ECO:0008006" key="4">
    <source>
        <dbReference type="Google" id="ProtNLM"/>
    </source>
</evidence>
<accession>A0A8J5ZA75</accession>
<evidence type="ECO:0000256" key="1">
    <source>
        <dbReference type="SAM" id="MobiDB-lite"/>
    </source>
</evidence>
<keyword evidence="3" id="KW-1185">Reference proteome</keyword>